<organism evidence="9 10">
    <name type="scientific">Pseudomonas putida</name>
    <name type="common">Arthrobacter siderocapsulatus</name>
    <dbReference type="NCBI Taxonomy" id="303"/>
    <lineage>
        <taxon>Bacteria</taxon>
        <taxon>Pseudomonadati</taxon>
        <taxon>Pseudomonadota</taxon>
        <taxon>Gammaproteobacteria</taxon>
        <taxon>Pseudomonadales</taxon>
        <taxon>Pseudomonadaceae</taxon>
        <taxon>Pseudomonas</taxon>
    </lineage>
</organism>
<gene>
    <name evidence="9" type="ORF">AYO28_16415</name>
</gene>
<evidence type="ECO:0000256" key="6">
    <source>
        <dbReference type="ARBA" id="ARBA00023136"/>
    </source>
</evidence>
<evidence type="ECO:0000313" key="9">
    <source>
        <dbReference type="EMBL" id="OAI93081.1"/>
    </source>
</evidence>
<comment type="subcellular location">
    <subcellularLocation>
        <location evidence="1">Cell membrane</location>
        <topology evidence="1">Multi-pass membrane protein</topology>
    </subcellularLocation>
</comment>
<comment type="similarity">
    <text evidence="2">Belongs to the UPF0702 family.</text>
</comment>
<comment type="caution">
    <text evidence="9">The sequence shown here is derived from an EMBL/GenBank/DDBJ whole genome shotgun (WGS) entry which is preliminary data.</text>
</comment>
<accession>A0A177SRW2</accession>
<keyword evidence="3" id="KW-1003">Cell membrane</keyword>
<proteinExistence type="inferred from homology"/>
<name>A0A177SRW2_PSEPU</name>
<evidence type="ECO:0000256" key="1">
    <source>
        <dbReference type="ARBA" id="ARBA00004651"/>
    </source>
</evidence>
<evidence type="ECO:0000259" key="8">
    <source>
        <dbReference type="Pfam" id="PF04239"/>
    </source>
</evidence>
<keyword evidence="6 7" id="KW-0472">Membrane</keyword>
<feature type="transmembrane region" description="Helical" evidence="7">
    <location>
        <begin position="74"/>
        <end position="91"/>
    </location>
</feature>
<evidence type="ECO:0000313" key="10">
    <source>
        <dbReference type="Proteomes" id="UP000077752"/>
    </source>
</evidence>
<evidence type="ECO:0000256" key="5">
    <source>
        <dbReference type="ARBA" id="ARBA00022989"/>
    </source>
</evidence>
<dbReference type="Proteomes" id="UP000077752">
    <property type="component" value="Unassembled WGS sequence"/>
</dbReference>
<evidence type="ECO:0000256" key="2">
    <source>
        <dbReference type="ARBA" id="ARBA00006448"/>
    </source>
</evidence>
<protein>
    <recommendedName>
        <fullName evidence="8">YetF C-terminal domain-containing protein</fullName>
    </recommendedName>
</protein>
<dbReference type="PANTHER" id="PTHR34582:SF6">
    <property type="entry name" value="UPF0702 TRANSMEMBRANE PROTEIN YCAP"/>
    <property type="match status" value="1"/>
</dbReference>
<keyword evidence="4 7" id="KW-0812">Transmembrane</keyword>
<reference evidence="9 10" key="1">
    <citation type="submission" date="2016-03" db="EMBL/GenBank/DDBJ databases">
        <title>Draft Genome Assembly of Pseudomonas putida strain CBF10-2.</title>
        <authorList>
            <person name="Iyer R.S."/>
            <person name="Damania A."/>
        </authorList>
    </citation>
    <scope>NUCLEOTIDE SEQUENCE [LARGE SCALE GENOMIC DNA]</scope>
    <source>
        <strain evidence="9 10">CBF10-2</strain>
    </source>
</reference>
<dbReference type="InterPro" id="IPR023090">
    <property type="entry name" value="UPF0702_alpha/beta_dom_sf"/>
</dbReference>
<sequence length="229" mass="25791">MTAFDWPRMLLDDHPLAFLGEVMVRTLLAYAVVFIFLKVAGRRGVKQLSLFELVVILTLGSAAGDVTFYHDVPILPVLMVFVAMGIAYRLTTRLLSRYHRLQCWLEGEPFILIRDGRFELETLNKGNIAHDEFLMELRQGGVEHLGQVRLGIVEINGGVSLYFYEKDETRPGLPVLPPSLKAVHRQPKHDGLHACFHCGELATLQAGQNLPCPRCSDQCWVQALRNARA</sequence>
<dbReference type="Pfam" id="PF04239">
    <property type="entry name" value="DUF421"/>
    <property type="match status" value="1"/>
</dbReference>
<feature type="domain" description="YetF C-terminal" evidence="8">
    <location>
        <begin position="98"/>
        <end position="169"/>
    </location>
</feature>
<feature type="transmembrane region" description="Helical" evidence="7">
    <location>
        <begin position="16"/>
        <end position="37"/>
    </location>
</feature>
<keyword evidence="5 7" id="KW-1133">Transmembrane helix</keyword>
<dbReference type="PANTHER" id="PTHR34582">
    <property type="entry name" value="UPF0702 TRANSMEMBRANE PROTEIN YCAP"/>
    <property type="match status" value="1"/>
</dbReference>
<feature type="transmembrane region" description="Helical" evidence="7">
    <location>
        <begin position="49"/>
        <end position="68"/>
    </location>
</feature>
<dbReference type="AlphaFoldDB" id="A0A177SRW2"/>
<dbReference type="InterPro" id="IPR007353">
    <property type="entry name" value="DUF421"/>
</dbReference>
<dbReference type="Gene3D" id="3.30.240.20">
    <property type="entry name" value="bsu07140 like domains"/>
    <property type="match status" value="1"/>
</dbReference>
<evidence type="ECO:0000256" key="4">
    <source>
        <dbReference type="ARBA" id="ARBA00022692"/>
    </source>
</evidence>
<dbReference type="EMBL" id="LUCV01000014">
    <property type="protein sequence ID" value="OAI93081.1"/>
    <property type="molecule type" value="Genomic_DNA"/>
</dbReference>
<dbReference type="GO" id="GO:0005886">
    <property type="term" value="C:plasma membrane"/>
    <property type="evidence" value="ECO:0007669"/>
    <property type="project" value="UniProtKB-SubCell"/>
</dbReference>
<evidence type="ECO:0000256" key="3">
    <source>
        <dbReference type="ARBA" id="ARBA00022475"/>
    </source>
</evidence>
<dbReference type="RefSeq" id="WP_064302681.1">
    <property type="nucleotide sequence ID" value="NZ_LUCV01000014.1"/>
</dbReference>
<evidence type="ECO:0000256" key="7">
    <source>
        <dbReference type="SAM" id="Phobius"/>
    </source>
</evidence>